<dbReference type="AlphaFoldDB" id="X0VXB1"/>
<comment type="caution">
    <text evidence="3">The sequence shown here is derived from an EMBL/GenBank/DDBJ whole genome shotgun (WGS) entry which is preliminary data.</text>
</comment>
<dbReference type="Gene3D" id="2.60.120.10">
    <property type="entry name" value="Jelly Rolls"/>
    <property type="match status" value="1"/>
</dbReference>
<sequence length="103" mass="11146">VLDTTYLAHGGAIAQMILDRRTLKEIGFLAIARLAPGKEIEAHVDPMEEIYFVLNGSGEMRVDEEVRQVGPGDATWIPVGSAHSLLNSGQEDCVILVIASTAW</sequence>
<protein>
    <recommendedName>
        <fullName evidence="2">Cupin type-2 domain-containing protein</fullName>
    </recommendedName>
</protein>
<gene>
    <name evidence="3" type="ORF">S01H1_50677</name>
</gene>
<dbReference type="InterPro" id="IPR011051">
    <property type="entry name" value="RmlC_Cupin_sf"/>
</dbReference>
<dbReference type="InterPro" id="IPR013096">
    <property type="entry name" value="Cupin_2"/>
</dbReference>
<evidence type="ECO:0000256" key="1">
    <source>
        <dbReference type="ARBA" id="ARBA00022723"/>
    </source>
</evidence>
<dbReference type="InterPro" id="IPR051610">
    <property type="entry name" value="GPI/OXD"/>
</dbReference>
<dbReference type="InterPro" id="IPR014710">
    <property type="entry name" value="RmlC-like_jellyroll"/>
</dbReference>
<dbReference type="EMBL" id="BARS01032661">
    <property type="protein sequence ID" value="GAG17058.1"/>
    <property type="molecule type" value="Genomic_DNA"/>
</dbReference>
<proteinExistence type="predicted"/>
<dbReference type="GO" id="GO:0046872">
    <property type="term" value="F:metal ion binding"/>
    <property type="evidence" value="ECO:0007669"/>
    <property type="project" value="UniProtKB-KW"/>
</dbReference>
<dbReference type="SUPFAM" id="SSF51182">
    <property type="entry name" value="RmlC-like cupins"/>
    <property type="match status" value="1"/>
</dbReference>
<dbReference type="PANTHER" id="PTHR35848">
    <property type="entry name" value="OXALATE-BINDING PROTEIN"/>
    <property type="match status" value="1"/>
</dbReference>
<evidence type="ECO:0000259" key="2">
    <source>
        <dbReference type="Pfam" id="PF07883"/>
    </source>
</evidence>
<name>X0VXB1_9ZZZZ</name>
<dbReference type="PANTHER" id="PTHR35848:SF6">
    <property type="entry name" value="CUPIN TYPE-2 DOMAIN-CONTAINING PROTEIN"/>
    <property type="match status" value="1"/>
</dbReference>
<keyword evidence="1" id="KW-0479">Metal-binding</keyword>
<reference evidence="3" key="1">
    <citation type="journal article" date="2014" name="Front. Microbiol.">
        <title>High frequency of phylogenetically diverse reductive dehalogenase-homologous genes in deep subseafloor sedimentary metagenomes.</title>
        <authorList>
            <person name="Kawai M."/>
            <person name="Futagami T."/>
            <person name="Toyoda A."/>
            <person name="Takaki Y."/>
            <person name="Nishi S."/>
            <person name="Hori S."/>
            <person name="Arai W."/>
            <person name="Tsubouchi T."/>
            <person name="Morono Y."/>
            <person name="Uchiyama I."/>
            <person name="Ito T."/>
            <person name="Fujiyama A."/>
            <person name="Inagaki F."/>
            <person name="Takami H."/>
        </authorList>
    </citation>
    <scope>NUCLEOTIDE SEQUENCE</scope>
    <source>
        <strain evidence="3">Expedition CK06-06</strain>
    </source>
</reference>
<evidence type="ECO:0000313" key="3">
    <source>
        <dbReference type="EMBL" id="GAG17058.1"/>
    </source>
</evidence>
<organism evidence="3">
    <name type="scientific">marine sediment metagenome</name>
    <dbReference type="NCBI Taxonomy" id="412755"/>
    <lineage>
        <taxon>unclassified sequences</taxon>
        <taxon>metagenomes</taxon>
        <taxon>ecological metagenomes</taxon>
    </lineage>
</organism>
<feature type="domain" description="Cupin type-2" evidence="2">
    <location>
        <begin position="31"/>
        <end position="98"/>
    </location>
</feature>
<accession>X0VXB1</accession>
<feature type="non-terminal residue" evidence="3">
    <location>
        <position position="1"/>
    </location>
</feature>
<dbReference type="Pfam" id="PF07883">
    <property type="entry name" value="Cupin_2"/>
    <property type="match status" value="1"/>
</dbReference>